<dbReference type="SMART" id="SM00450">
    <property type="entry name" value="RHOD"/>
    <property type="match status" value="1"/>
</dbReference>
<dbReference type="InterPro" id="IPR036873">
    <property type="entry name" value="Rhodanese-like_dom_sf"/>
</dbReference>
<dbReference type="AlphaFoldDB" id="A0A9P8KYM3"/>
<dbReference type="GO" id="GO:0005739">
    <property type="term" value="C:mitochondrion"/>
    <property type="evidence" value="ECO:0007669"/>
    <property type="project" value="TreeGrafter"/>
</dbReference>
<evidence type="ECO:0000256" key="1">
    <source>
        <dbReference type="RuleBase" id="RU000507"/>
    </source>
</evidence>
<comment type="caution">
    <text evidence="4">The sequence shown here is derived from an EMBL/GenBank/DDBJ whole genome shotgun (WGS) entry which is preliminary data.</text>
</comment>
<keyword evidence="5" id="KW-1185">Reference proteome</keyword>
<keyword evidence="1" id="KW-0808">Transferase</keyword>
<dbReference type="GO" id="GO:0004792">
    <property type="term" value="F:thiosulfate-cyanide sulfurtransferase activity"/>
    <property type="evidence" value="ECO:0007669"/>
    <property type="project" value="InterPro"/>
</dbReference>
<dbReference type="InterPro" id="IPR001763">
    <property type="entry name" value="Rhodanese-like_dom"/>
</dbReference>
<dbReference type="PROSITE" id="PS00683">
    <property type="entry name" value="RHODANESE_2"/>
    <property type="match status" value="1"/>
</dbReference>
<protein>
    <recommendedName>
        <fullName evidence="1">Sulfurtransferase</fullName>
    </recommendedName>
</protein>
<reference evidence="4" key="1">
    <citation type="submission" date="2021-03" db="EMBL/GenBank/DDBJ databases">
        <title>Comparative genomics and phylogenomic investigation of the class Geoglossomycetes provide insights into ecological specialization and systematics.</title>
        <authorList>
            <person name="Melie T."/>
            <person name="Pirro S."/>
            <person name="Miller A.N."/>
            <person name="Quandt A."/>
        </authorList>
    </citation>
    <scope>NUCLEOTIDE SEQUENCE</scope>
    <source>
        <strain evidence="4">GBOQ0MN5Z8</strain>
    </source>
</reference>
<evidence type="ECO:0000256" key="2">
    <source>
        <dbReference type="SAM" id="MobiDB-lite"/>
    </source>
</evidence>
<dbReference type="EMBL" id="JAGHQL010000124">
    <property type="protein sequence ID" value="KAH0538063.1"/>
    <property type="molecule type" value="Genomic_DNA"/>
</dbReference>
<dbReference type="OrthoDB" id="566238at2759"/>
<dbReference type="Gene3D" id="3.40.250.10">
    <property type="entry name" value="Rhodanese-like domain"/>
    <property type="match status" value="1"/>
</dbReference>
<dbReference type="Proteomes" id="UP000698800">
    <property type="component" value="Unassembled WGS sequence"/>
</dbReference>
<proteinExistence type="predicted"/>
<gene>
    <name evidence="4" type="ORF">FGG08_005325</name>
</gene>
<evidence type="ECO:0000313" key="5">
    <source>
        <dbReference type="Proteomes" id="UP000698800"/>
    </source>
</evidence>
<evidence type="ECO:0000313" key="4">
    <source>
        <dbReference type="EMBL" id="KAH0538063.1"/>
    </source>
</evidence>
<organism evidence="4 5">
    <name type="scientific">Glutinoglossum americanum</name>
    <dbReference type="NCBI Taxonomy" id="1670608"/>
    <lineage>
        <taxon>Eukaryota</taxon>
        <taxon>Fungi</taxon>
        <taxon>Dikarya</taxon>
        <taxon>Ascomycota</taxon>
        <taxon>Pezizomycotina</taxon>
        <taxon>Geoglossomycetes</taxon>
        <taxon>Geoglossales</taxon>
        <taxon>Geoglossaceae</taxon>
        <taxon>Glutinoglossum</taxon>
    </lineage>
</organism>
<dbReference type="SUPFAM" id="SSF52821">
    <property type="entry name" value="Rhodanese/Cell cycle control phosphatase"/>
    <property type="match status" value="1"/>
</dbReference>
<sequence length="130" mass="14267">MASRRAIPHLTSLRQAARPGITALLPSSKSPPPHLIDVREPPEYASGHIPTSKNLPITSSPDALFLPADHFLARFGWPKPPKGDEIVFYCRAGVRSAAAARLAVKAGWERVGQYEGSWLEWEKNGGEKEM</sequence>
<dbReference type="InterPro" id="IPR001307">
    <property type="entry name" value="Thiosulphate_STrfase_CS"/>
</dbReference>
<accession>A0A9P8KYM3</accession>
<feature type="domain" description="Rhodanese" evidence="3">
    <location>
        <begin position="29"/>
        <end position="130"/>
    </location>
</feature>
<name>A0A9P8KYM3_9PEZI</name>
<dbReference type="PANTHER" id="PTHR44086">
    <property type="entry name" value="THIOSULFATE SULFURTRANSFERASE RDL2, MITOCHONDRIAL-RELATED"/>
    <property type="match status" value="1"/>
</dbReference>
<dbReference type="PANTHER" id="PTHR44086:SF10">
    <property type="entry name" value="THIOSULFATE SULFURTRANSFERASE_RHODANESE-LIKE DOMAIN-CONTAINING PROTEIN 3"/>
    <property type="match status" value="1"/>
</dbReference>
<dbReference type="Pfam" id="PF00581">
    <property type="entry name" value="Rhodanese"/>
    <property type="match status" value="1"/>
</dbReference>
<evidence type="ECO:0000259" key="3">
    <source>
        <dbReference type="PROSITE" id="PS50206"/>
    </source>
</evidence>
<dbReference type="PROSITE" id="PS50206">
    <property type="entry name" value="RHODANESE_3"/>
    <property type="match status" value="1"/>
</dbReference>
<feature type="region of interest" description="Disordered" evidence="2">
    <location>
        <begin position="23"/>
        <end position="53"/>
    </location>
</feature>